<dbReference type="PROSITE" id="PS51643">
    <property type="entry name" value="HD_CAS3"/>
    <property type="match status" value="1"/>
</dbReference>
<dbReference type="PROSITE" id="PS51194">
    <property type="entry name" value="HELICASE_CTER"/>
    <property type="match status" value="1"/>
</dbReference>
<dbReference type="InterPro" id="IPR038257">
    <property type="entry name" value="CRISPR-assoc_Cas3_HD_sf"/>
</dbReference>
<comment type="similarity">
    <text evidence="1">In the N-terminal section; belongs to the CRISPR-associated nuclease Cas3-HD family.</text>
</comment>
<dbReference type="InterPro" id="IPR001650">
    <property type="entry name" value="Helicase_C-like"/>
</dbReference>
<dbReference type="EMBL" id="CP053642">
    <property type="protein sequence ID" value="QKD80081.1"/>
    <property type="molecule type" value="Genomic_DNA"/>
</dbReference>
<name>A0A6M8B9I8_9ACTO</name>
<organism evidence="11 12">
    <name type="scientific">Actinomyces marmotae</name>
    <dbReference type="NCBI Taxonomy" id="2737173"/>
    <lineage>
        <taxon>Bacteria</taxon>
        <taxon>Bacillati</taxon>
        <taxon>Actinomycetota</taxon>
        <taxon>Actinomycetes</taxon>
        <taxon>Actinomycetales</taxon>
        <taxon>Actinomycetaceae</taxon>
        <taxon>Actinomyces</taxon>
    </lineage>
</organism>
<dbReference type="GO" id="GO:0004386">
    <property type="term" value="F:helicase activity"/>
    <property type="evidence" value="ECO:0007669"/>
    <property type="project" value="UniProtKB-KW"/>
</dbReference>
<dbReference type="Pfam" id="PF22590">
    <property type="entry name" value="Cas3-like_C_2"/>
    <property type="match status" value="1"/>
</dbReference>
<dbReference type="InterPro" id="IPR052511">
    <property type="entry name" value="ATP-dep_Helicase"/>
</dbReference>
<protein>
    <submittedName>
        <fullName evidence="11">Type I-U CRISPR-associated helicase/endonuclease Cas3</fullName>
    </submittedName>
</protein>
<keyword evidence="7" id="KW-0067">ATP-binding</keyword>
<evidence type="ECO:0000259" key="10">
    <source>
        <dbReference type="PROSITE" id="PS51643"/>
    </source>
</evidence>
<dbReference type="SUPFAM" id="SSF109604">
    <property type="entry name" value="HD-domain/PDEase-like"/>
    <property type="match status" value="1"/>
</dbReference>
<dbReference type="InterPro" id="IPR006483">
    <property type="entry name" value="CRISPR-assoc_Cas3_HD"/>
</dbReference>
<evidence type="ECO:0000256" key="2">
    <source>
        <dbReference type="ARBA" id="ARBA00009046"/>
    </source>
</evidence>
<evidence type="ECO:0000259" key="9">
    <source>
        <dbReference type="PROSITE" id="PS51194"/>
    </source>
</evidence>
<dbReference type="Gene3D" id="1.10.3210.30">
    <property type="match status" value="1"/>
</dbReference>
<dbReference type="GO" id="GO:0046872">
    <property type="term" value="F:metal ion binding"/>
    <property type="evidence" value="ECO:0007669"/>
    <property type="project" value="UniProtKB-KW"/>
</dbReference>
<dbReference type="PANTHER" id="PTHR47962">
    <property type="entry name" value="ATP-DEPENDENT HELICASE LHR-RELATED-RELATED"/>
    <property type="match status" value="1"/>
</dbReference>
<evidence type="ECO:0000256" key="5">
    <source>
        <dbReference type="ARBA" id="ARBA00022801"/>
    </source>
</evidence>
<evidence type="ECO:0000256" key="4">
    <source>
        <dbReference type="ARBA" id="ARBA00022741"/>
    </source>
</evidence>
<evidence type="ECO:0000256" key="1">
    <source>
        <dbReference type="ARBA" id="ARBA00006847"/>
    </source>
</evidence>
<sequence>MMLPPFGDVFKALTGYPPREYQERLARRMAAGDPPQMLSVPTGMGKTLAVLVGWLHALAADATEAKARKRSRRVALRLFLVVDRRAVVDDTHRAAVRIRDRVNNASDGPLVQFRRALQEAFDLDGDDPVLSAHRLRGGLLADDAVTELTRHPARPAITVGTLDMTMSRLLFRGYGLSAPRRSVDAALAGVDAWWVLDEAHLAVQARTTLDILATHESVIETRFGGAVPPLRVMAMTATPGDADGCLSLRWADEEARDLCLATSRRNRARVRVELRHTKDKPTQALVKAAQEILSKLRPGDSLVVFANTVERAKTVFKKLSAKRRGSKSGARVILLIGGMPARLNEQIMTLVAPYRTGASDRTAAEPLLVVATSTLEAGADLDFTHLVTDACSADSLTQRLGRVNRVGARSYGSVQIVVTHQRDPVHGEAAVRTAELIADCTSLGETLERLASGDADPGLRRGAQEPAFLPPAVLRSYARTAGSRNDLPVSPWIRALQDSRAETVIVVRRRLAEIVASGPEVVGDYLGALPPDRREEGWLVPLGGARDIARAALTSQPVLVVPPTGEGHEVLERADQGSRIAPGSVVLIDADGADAAIGVWGAGDDLSGCAVHSAADVASDEWTLDKALLKAAEDPHRAPGPSLTARWRRRSPALLVDLSRCAGPDPLSFLEEAAADLTSPDHRILNRRILGESSDHPWLLLELVEPADQQTRRRVGLDAHSKAVGALAGRWARSIGLPAAIVEDLELAGRLHDEGKRCSRAFQRALAVTEDPHGNLLLAPEPTMALAKSSLPPSRWRRARALAGVPTGWRHEAASADALDARVADGTETPHDVDLVRHLILTHHGAFHGPGPVIEPHEDRPAYQDAQSAQWAASITAFWRLVDAYGPYTLALAETILRLADWEVSRKEQAGEH</sequence>
<dbReference type="RefSeq" id="WP_159524352.1">
    <property type="nucleotide sequence ID" value="NZ_CP053642.1"/>
</dbReference>
<keyword evidence="11" id="KW-0255">Endonuclease</keyword>
<evidence type="ECO:0000256" key="3">
    <source>
        <dbReference type="ARBA" id="ARBA00022723"/>
    </source>
</evidence>
<dbReference type="GO" id="GO:0016887">
    <property type="term" value="F:ATP hydrolysis activity"/>
    <property type="evidence" value="ECO:0007669"/>
    <property type="project" value="TreeGrafter"/>
</dbReference>
<proteinExistence type="inferred from homology"/>
<evidence type="ECO:0000256" key="6">
    <source>
        <dbReference type="ARBA" id="ARBA00022806"/>
    </source>
</evidence>
<feature type="domain" description="Helicase C-terminal" evidence="9">
    <location>
        <begin position="280"/>
        <end position="458"/>
    </location>
</feature>
<dbReference type="GO" id="GO:0004519">
    <property type="term" value="F:endonuclease activity"/>
    <property type="evidence" value="ECO:0007669"/>
    <property type="project" value="UniProtKB-KW"/>
</dbReference>
<keyword evidence="12" id="KW-1185">Reference proteome</keyword>
<dbReference type="GO" id="GO:0005524">
    <property type="term" value="F:ATP binding"/>
    <property type="evidence" value="ECO:0007669"/>
    <property type="project" value="UniProtKB-KW"/>
</dbReference>
<dbReference type="Gene3D" id="3.40.50.300">
    <property type="entry name" value="P-loop containing nucleotide triphosphate hydrolases"/>
    <property type="match status" value="2"/>
</dbReference>
<dbReference type="SMART" id="SM00487">
    <property type="entry name" value="DEXDc"/>
    <property type="match status" value="1"/>
</dbReference>
<keyword evidence="11" id="KW-0540">Nuclease</keyword>
<dbReference type="KEGG" id="amam:HPC72_07490"/>
<dbReference type="InterPro" id="IPR014001">
    <property type="entry name" value="Helicase_ATP-bd"/>
</dbReference>
<keyword evidence="3" id="KW-0479">Metal-binding</keyword>
<reference evidence="11 12" key="1">
    <citation type="submission" date="2020-05" db="EMBL/GenBank/DDBJ databases">
        <title>Actinomyces sp. zg-325.</title>
        <authorList>
            <person name="Yang C."/>
        </authorList>
    </citation>
    <scope>NUCLEOTIDE SEQUENCE [LARGE SCALE GENOMIC DNA]</scope>
    <source>
        <strain evidence="12">zg-325</strain>
    </source>
</reference>
<dbReference type="InterPro" id="IPR054712">
    <property type="entry name" value="Cas3-like_dom"/>
</dbReference>
<dbReference type="GO" id="GO:0003677">
    <property type="term" value="F:DNA binding"/>
    <property type="evidence" value="ECO:0007669"/>
    <property type="project" value="TreeGrafter"/>
</dbReference>
<dbReference type="SUPFAM" id="SSF52540">
    <property type="entry name" value="P-loop containing nucleoside triphosphate hydrolases"/>
    <property type="match status" value="1"/>
</dbReference>
<keyword evidence="4" id="KW-0547">Nucleotide-binding</keyword>
<dbReference type="InterPro" id="IPR013444">
    <property type="entry name" value="Helicase_Cas3_CRISPR-ass_Anaes"/>
</dbReference>
<keyword evidence="8" id="KW-0051">Antiviral defense</keyword>
<feature type="domain" description="HD Cas3-type" evidence="10">
    <location>
        <begin position="710"/>
        <end position="903"/>
    </location>
</feature>
<dbReference type="AlphaFoldDB" id="A0A6M8B9I8"/>
<dbReference type="GO" id="GO:0051607">
    <property type="term" value="P:defense response to virus"/>
    <property type="evidence" value="ECO:0007669"/>
    <property type="project" value="UniProtKB-KW"/>
</dbReference>
<evidence type="ECO:0000256" key="7">
    <source>
        <dbReference type="ARBA" id="ARBA00022840"/>
    </source>
</evidence>
<gene>
    <name evidence="11" type="primary">cas3u</name>
    <name evidence="11" type="ORF">HPC72_07490</name>
</gene>
<dbReference type="InterPro" id="IPR027417">
    <property type="entry name" value="P-loop_NTPase"/>
</dbReference>
<dbReference type="SMART" id="SM00490">
    <property type="entry name" value="HELICc"/>
    <property type="match status" value="1"/>
</dbReference>
<comment type="similarity">
    <text evidence="2">In the central section; belongs to the CRISPR-associated helicase Cas3 family.</text>
</comment>
<accession>A0A6M8B9I8</accession>
<evidence type="ECO:0000313" key="12">
    <source>
        <dbReference type="Proteomes" id="UP000504752"/>
    </source>
</evidence>
<dbReference type="Proteomes" id="UP000504752">
    <property type="component" value="Chromosome"/>
</dbReference>
<keyword evidence="5" id="KW-0378">Hydrolase</keyword>
<evidence type="ECO:0000256" key="8">
    <source>
        <dbReference type="ARBA" id="ARBA00023118"/>
    </source>
</evidence>
<dbReference type="NCBIfam" id="TIGR02621">
    <property type="entry name" value="cas3_GSU0051"/>
    <property type="match status" value="1"/>
</dbReference>
<evidence type="ECO:0000313" key="11">
    <source>
        <dbReference type="EMBL" id="QKD80081.1"/>
    </source>
</evidence>
<keyword evidence="6" id="KW-0347">Helicase</keyword>